<reference evidence="2" key="1">
    <citation type="submission" date="2021-06" db="EMBL/GenBank/DDBJ databases">
        <authorList>
            <person name="Hodson N. C."/>
            <person name="Mongue J. A."/>
            <person name="Jaron S. K."/>
        </authorList>
    </citation>
    <scope>NUCLEOTIDE SEQUENCE</scope>
</reference>
<name>A0A8J2JG03_9HEXA</name>
<comment type="caution">
    <text evidence="2">The sequence shown here is derived from an EMBL/GenBank/DDBJ whole genome shotgun (WGS) entry which is preliminary data.</text>
</comment>
<dbReference type="AlphaFoldDB" id="A0A8J2JG03"/>
<dbReference type="Proteomes" id="UP000708208">
    <property type="component" value="Unassembled WGS sequence"/>
</dbReference>
<keyword evidence="3" id="KW-1185">Reference proteome</keyword>
<evidence type="ECO:0000313" key="3">
    <source>
        <dbReference type="Proteomes" id="UP000708208"/>
    </source>
</evidence>
<proteinExistence type="predicted"/>
<protein>
    <submittedName>
        <fullName evidence="2">Uncharacterized protein</fullName>
    </submittedName>
</protein>
<gene>
    <name evidence="2" type="ORF">AFUS01_LOCUS8841</name>
</gene>
<sequence length="289" mass="31347">MSTQSSLQSGTIESITSIGQNDSDRLRSACENVIDEMSRRATGDPGVIPSNTRASFGRNVSTSIAPGNTPTNSGSSLVTISPPVGRNTIQQPAGYQASSHFSGNVGNRLLSSQSSSVDHSSIAHVANLKKPEEFMLRLCLAKTPNASASDGFVYTHVKLDTSFTSTQVEALLKESFRELLPDVEFCLKKASHGGKKSRRLVKIDERVNIPSGEILYLHRASRGTVYVLPLTTVIVDEDDVDDLIEEASFQSNRQAADMMGSLSEISERTSNERYITCGEGTVEKVRFQI</sequence>
<feature type="region of interest" description="Disordered" evidence="1">
    <location>
        <begin position="37"/>
        <end position="90"/>
    </location>
</feature>
<evidence type="ECO:0000256" key="1">
    <source>
        <dbReference type="SAM" id="MobiDB-lite"/>
    </source>
</evidence>
<feature type="compositionally biased region" description="Polar residues" evidence="1">
    <location>
        <begin position="49"/>
        <end position="79"/>
    </location>
</feature>
<dbReference type="EMBL" id="CAJVCH010062077">
    <property type="protein sequence ID" value="CAG7719518.1"/>
    <property type="molecule type" value="Genomic_DNA"/>
</dbReference>
<feature type="region of interest" description="Disordered" evidence="1">
    <location>
        <begin position="1"/>
        <end position="20"/>
    </location>
</feature>
<organism evidence="2 3">
    <name type="scientific">Allacma fusca</name>
    <dbReference type="NCBI Taxonomy" id="39272"/>
    <lineage>
        <taxon>Eukaryota</taxon>
        <taxon>Metazoa</taxon>
        <taxon>Ecdysozoa</taxon>
        <taxon>Arthropoda</taxon>
        <taxon>Hexapoda</taxon>
        <taxon>Collembola</taxon>
        <taxon>Symphypleona</taxon>
        <taxon>Sminthuridae</taxon>
        <taxon>Allacma</taxon>
    </lineage>
</organism>
<evidence type="ECO:0000313" key="2">
    <source>
        <dbReference type="EMBL" id="CAG7719518.1"/>
    </source>
</evidence>
<accession>A0A8J2JG03</accession>